<keyword evidence="1" id="KW-1133">Transmembrane helix</keyword>
<keyword evidence="1" id="KW-0812">Transmembrane</keyword>
<dbReference type="HOGENOM" id="CLU_198387_0_0_9"/>
<dbReference type="RefSeq" id="WP_009496552.1">
    <property type="nucleotide sequence ID" value="NZ_GL982997.1"/>
</dbReference>
<accession>F9DMM4</accession>
<dbReference type="EMBL" id="AFPZ01000002">
    <property type="protein sequence ID" value="EGQ27946.1"/>
    <property type="molecule type" value="Genomic_DNA"/>
</dbReference>
<evidence type="ECO:0000313" key="2">
    <source>
        <dbReference type="EMBL" id="EGQ27946.1"/>
    </source>
</evidence>
<comment type="caution">
    <text evidence="2">The sequence shown here is derived from an EMBL/GenBank/DDBJ whole genome shotgun (WGS) entry which is preliminary data.</text>
</comment>
<sequence length="77" mass="9126">MFFRKMSVKESFNSKKGMIFGFYAYLLVSAVNYFYYLFKESGLFSPTFIFWSGLLAFFLFELILNVKDKLVKKSVKN</sequence>
<dbReference type="AlphaFoldDB" id="F9DMM4"/>
<dbReference type="Proteomes" id="UP000005316">
    <property type="component" value="Unassembled WGS sequence"/>
</dbReference>
<name>F9DMM4_9BACL</name>
<proteinExistence type="predicted"/>
<evidence type="ECO:0000313" key="3">
    <source>
        <dbReference type="Proteomes" id="UP000005316"/>
    </source>
</evidence>
<protein>
    <submittedName>
        <fullName evidence="2">Uncharacterized protein</fullName>
    </submittedName>
</protein>
<keyword evidence="1" id="KW-0472">Membrane</keyword>
<gene>
    <name evidence="2" type="ORF">HMPREF9372_0054</name>
</gene>
<feature type="transmembrane region" description="Helical" evidence="1">
    <location>
        <begin position="44"/>
        <end position="64"/>
    </location>
</feature>
<reference evidence="2 3" key="1">
    <citation type="submission" date="2011-04" db="EMBL/GenBank/DDBJ databases">
        <authorList>
            <person name="Muzny D."/>
            <person name="Qin X."/>
            <person name="Deng J."/>
            <person name="Jiang H."/>
            <person name="Liu Y."/>
            <person name="Qu J."/>
            <person name="Song X.-Z."/>
            <person name="Zhang L."/>
            <person name="Thornton R."/>
            <person name="Coyle M."/>
            <person name="Francisco L."/>
            <person name="Jackson L."/>
            <person name="Javaid M."/>
            <person name="Korchina V."/>
            <person name="Kovar C."/>
            <person name="Mata R."/>
            <person name="Mathew T."/>
            <person name="Ngo R."/>
            <person name="Nguyen L."/>
            <person name="Nguyen N."/>
            <person name="Okwuonu G."/>
            <person name="Ongeri F."/>
            <person name="Pham C."/>
            <person name="Simmons D."/>
            <person name="Wilczek-Boney K."/>
            <person name="Hale W."/>
            <person name="Jakkamsetti A."/>
            <person name="Pham P."/>
            <person name="Ruth R."/>
            <person name="San Lucas F."/>
            <person name="Warren J."/>
            <person name="Zhang J."/>
            <person name="Zhao Z."/>
            <person name="Zhou C."/>
            <person name="Zhu D."/>
            <person name="Lee S."/>
            <person name="Bess C."/>
            <person name="Blankenburg K."/>
            <person name="Forbes L."/>
            <person name="Fu Q."/>
            <person name="Gubbala S."/>
            <person name="Hirani K."/>
            <person name="Jayaseelan J.C."/>
            <person name="Lara F."/>
            <person name="Munidasa M."/>
            <person name="Palculict T."/>
            <person name="Patil S."/>
            <person name="Pu L.-L."/>
            <person name="Saada N."/>
            <person name="Tang L."/>
            <person name="Weissenberger G."/>
            <person name="Zhu Y."/>
            <person name="Hemphill L."/>
            <person name="Shang Y."/>
            <person name="Youmans B."/>
            <person name="Ayvaz T."/>
            <person name="Ross M."/>
            <person name="Santibanez J."/>
            <person name="Aqrawi P."/>
            <person name="Gross S."/>
            <person name="Joshi V."/>
            <person name="Fowler G."/>
            <person name="Nazareth L."/>
            <person name="Reid J."/>
            <person name="Worley K."/>
            <person name="Petrosino J."/>
            <person name="Highlander S."/>
            <person name="Gibbs R."/>
        </authorList>
    </citation>
    <scope>NUCLEOTIDE SEQUENCE [LARGE SCALE GENOMIC DNA]</scope>
    <source>
        <strain evidence="2 3">2681</strain>
    </source>
</reference>
<evidence type="ECO:0000256" key="1">
    <source>
        <dbReference type="SAM" id="Phobius"/>
    </source>
</evidence>
<organism evidence="2 3">
    <name type="scientific">Sporosarcina newyorkensis 2681</name>
    <dbReference type="NCBI Taxonomy" id="1027292"/>
    <lineage>
        <taxon>Bacteria</taxon>
        <taxon>Bacillati</taxon>
        <taxon>Bacillota</taxon>
        <taxon>Bacilli</taxon>
        <taxon>Bacillales</taxon>
        <taxon>Caryophanaceae</taxon>
        <taxon>Sporosarcina</taxon>
    </lineage>
</organism>
<feature type="transmembrane region" description="Helical" evidence="1">
    <location>
        <begin position="20"/>
        <end position="38"/>
    </location>
</feature>